<gene>
    <name evidence="8" type="ORF">CLV46_3323</name>
</gene>
<dbReference type="InterPro" id="IPR016215">
    <property type="entry name" value="NTA_MOA"/>
</dbReference>
<dbReference type="OrthoDB" id="3265338at2"/>
<dbReference type="InterPro" id="IPR051260">
    <property type="entry name" value="Diverse_substr_monoxygenases"/>
</dbReference>
<evidence type="ECO:0000256" key="5">
    <source>
        <dbReference type="ARBA" id="ARBA00033748"/>
    </source>
</evidence>
<dbReference type="InterPro" id="IPR036661">
    <property type="entry name" value="Luciferase-like_sf"/>
</dbReference>
<feature type="binding site" evidence="6">
    <location>
        <position position="106"/>
    </location>
    <ligand>
        <name>FMN</name>
        <dbReference type="ChEBI" id="CHEBI:58210"/>
    </ligand>
</feature>
<dbReference type="Proteomes" id="UP000228758">
    <property type="component" value="Unassembled WGS sequence"/>
</dbReference>
<proteinExistence type="inferred from homology"/>
<feature type="binding site" evidence="6">
    <location>
        <position position="156"/>
    </location>
    <ligand>
        <name>FMN</name>
        <dbReference type="ChEBI" id="CHEBI:58210"/>
    </ligand>
</feature>
<dbReference type="PANTHER" id="PTHR30011:SF16">
    <property type="entry name" value="C2H2 FINGER DOMAIN TRANSCRIPTION FACTOR (EUROFUNG)-RELATED"/>
    <property type="match status" value="1"/>
</dbReference>
<protein>
    <submittedName>
        <fullName evidence="8">FMN-dependent oxidoreductase (Nitrilotriacetate monooxygenase family)</fullName>
    </submittedName>
</protein>
<evidence type="ECO:0000259" key="7">
    <source>
        <dbReference type="Pfam" id="PF00296"/>
    </source>
</evidence>
<keyword evidence="4 8" id="KW-0503">Monooxygenase</keyword>
<evidence type="ECO:0000256" key="1">
    <source>
        <dbReference type="ARBA" id="ARBA00022630"/>
    </source>
</evidence>
<keyword evidence="3" id="KW-0560">Oxidoreductase</keyword>
<keyword evidence="1 6" id="KW-0285">Flavoprotein</keyword>
<dbReference type="InterPro" id="IPR011251">
    <property type="entry name" value="Luciferase-like_dom"/>
</dbReference>
<name>A0A2M9CP94_9MICO</name>
<keyword evidence="2 6" id="KW-0288">FMN</keyword>
<dbReference type="Gene3D" id="3.20.20.30">
    <property type="entry name" value="Luciferase-like domain"/>
    <property type="match status" value="1"/>
</dbReference>
<keyword evidence="9" id="KW-1185">Reference proteome</keyword>
<feature type="domain" description="Luciferase-like" evidence="7">
    <location>
        <begin position="34"/>
        <end position="389"/>
    </location>
</feature>
<dbReference type="GO" id="GO:0004497">
    <property type="term" value="F:monooxygenase activity"/>
    <property type="evidence" value="ECO:0007669"/>
    <property type="project" value="UniProtKB-KW"/>
</dbReference>
<sequence length="457" mass="51152">MSDPKRLVVNLFEMNTPGHITHGLWRLPGNNRERYTDIRYWTELARLAEAAGVDAIFIADVIGGYDVYKSSLEPALREGLQIPNNDPMLVVPAMAAVTEHVGFGVTFSTSYEPPFAFARRMSTLDHLTRGRIGWNIVTSYLPSAARNFGLDAEIPHDTRYEIADEYVDVLYKLWEGSWDDDAVLVDRERGVYTDPFKVRPIDHVGTHFKVAGPHLSEPSPQRTPLLFQASASKAGIAFAAKHAEVLFTADRPPGALDRNMATLRDAAVAEGRRADDLRFLVMATVITAPTDDEVADKLARYRAKASAEGAFIHMSVPFNPLEHPETITVREALEREDRHDVIAAGGLPLHLTVGQFIRAADQSWDSRFFAVGRPEEVADTIESWLDDDGIDGINLRQYHSFETIRDFGELVVPVLRRRGRMREAYVPGETLRERIFGAGARLPERHPAARYRGGRNL</sequence>
<accession>A0A2M9CP94</accession>
<evidence type="ECO:0000256" key="2">
    <source>
        <dbReference type="ARBA" id="ARBA00022643"/>
    </source>
</evidence>
<dbReference type="NCBIfam" id="TIGR03860">
    <property type="entry name" value="FMN_nitrolo"/>
    <property type="match status" value="1"/>
</dbReference>
<organism evidence="8 9">
    <name type="scientific">Diaminobutyricimonas aerilata</name>
    <dbReference type="NCBI Taxonomy" id="1162967"/>
    <lineage>
        <taxon>Bacteria</taxon>
        <taxon>Bacillati</taxon>
        <taxon>Actinomycetota</taxon>
        <taxon>Actinomycetes</taxon>
        <taxon>Micrococcales</taxon>
        <taxon>Microbacteriaceae</taxon>
        <taxon>Diaminobutyricimonas</taxon>
    </lineage>
</organism>
<feature type="binding site" evidence="6">
    <location>
        <position position="60"/>
    </location>
    <ligand>
        <name>FMN</name>
        <dbReference type="ChEBI" id="CHEBI:58210"/>
    </ligand>
</feature>
<comment type="similarity">
    <text evidence="5">Belongs to the NtaA/SnaA/DszA monooxygenase family.</text>
</comment>
<feature type="binding site" evidence="6">
    <location>
        <position position="160"/>
    </location>
    <ligand>
        <name>FMN</name>
        <dbReference type="ChEBI" id="CHEBI:58210"/>
    </ligand>
</feature>
<dbReference type="PIRSF" id="PIRSF000337">
    <property type="entry name" value="NTA_MOA"/>
    <property type="match status" value="1"/>
</dbReference>
<evidence type="ECO:0000313" key="9">
    <source>
        <dbReference type="Proteomes" id="UP000228758"/>
    </source>
</evidence>
<dbReference type="EMBL" id="PGFF01000001">
    <property type="protein sequence ID" value="PJJ73725.1"/>
    <property type="molecule type" value="Genomic_DNA"/>
</dbReference>
<evidence type="ECO:0000256" key="4">
    <source>
        <dbReference type="ARBA" id="ARBA00023033"/>
    </source>
</evidence>
<reference evidence="8 9" key="1">
    <citation type="submission" date="2017-11" db="EMBL/GenBank/DDBJ databases">
        <title>Genomic Encyclopedia of Archaeal and Bacterial Type Strains, Phase II (KMG-II): From Individual Species to Whole Genera.</title>
        <authorList>
            <person name="Goeker M."/>
        </authorList>
    </citation>
    <scope>NUCLEOTIDE SEQUENCE [LARGE SCALE GENOMIC DNA]</scope>
    <source>
        <strain evidence="8 9">DSM 27393</strain>
    </source>
</reference>
<dbReference type="PANTHER" id="PTHR30011">
    <property type="entry name" value="ALKANESULFONATE MONOOXYGENASE-RELATED"/>
    <property type="match status" value="1"/>
</dbReference>
<evidence type="ECO:0000256" key="3">
    <source>
        <dbReference type="ARBA" id="ARBA00023002"/>
    </source>
</evidence>
<dbReference type="GO" id="GO:0016705">
    <property type="term" value="F:oxidoreductase activity, acting on paired donors, with incorporation or reduction of molecular oxygen"/>
    <property type="evidence" value="ECO:0007669"/>
    <property type="project" value="InterPro"/>
</dbReference>
<comment type="caution">
    <text evidence="8">The sequence shown here is derived from an EMBL/GenBank/DDBJ whole genome shotgun (WGS) entry which is preliminary data.</text>
</comment>
<evidence type="ECO:0000256" key="6">
    <source>
        <dbReference type="PIRSR" id="PIRSR000337-1"/>
    </source>
</evidence>
<evidence type="ECO:0000313" key="8">
    <source>
        <dbReference type="EMBL" id="PJJ73725.1"/>
    </source>
</evidence>
<dbReference type="AlphaFoldDB" id="A0A2M9CP94"/>
<dbReference type="SUPFAM" id="SSF51679">
    <property type="entry name" value="Bacterial luciferase-like"/>
    <property type="match status" value="1"/>
</dbReference>
<dbReference type="Pfam" id="PF00296">
    <property type="entry name" value="Bac_luciferase"/>
    <property type="match status" value="1"/>
</dbReference>
<dbReference type="RefSeq" id="WP_100365773.1">
    <property type="nucleotide sequence ID" value="NZ_PGFF01000001.1"/>
</dbReference>
<feature type="binding site" evidence="6">
    <location>
        <position position="232"/>
    </location>
    <ligand>
        <name>FMN</name>
        <dbReference type="ChEBI" id="CHEBI:58210"/>
    </ligand>
</feature>